<dbReference type="GO" id="GO:0016787">
    <property type="term" value="F:hydrolase activity"/>
    <property type="evidence" value="ECO:0007669"/>
    <property type="project" value="UniProtKB-KW"/>
</dbReference>
<dbReference type="EMBL" id="CP039375">
    <property type="protein sequence ID" value="QCD65721.1"/>
    <property type="molecule type" value="Genomic_DNA"/>
</dbReference>
<dbReference type="KEGG" id="halz:E5139_08785"/>
<dbReference type="InterPro" id="IPR029058">
    <property type="entry name" value="AB_hydrolase_fold"/>
</dbReference>
<dbReference type="GO" id="GO:0016020">
    <property type="term" value="C:membrane"/>
    <property type="evidence" value="ECO:0007669"/>
    <property type="project" value="TreeGrafter"/>
</dbReference>
<dbReference type="PRINTS" id="PR00111">
    <property type="entry name" value="ABHYDROLASE"/>
</dbReference>
<gene>
    <name evidence="2" type="ORF">E5139_08785</name>
</gene>
<accession>A0A4D6KHZ7</accession>
<dbReference type="RefSeq" id="WP_015762094.1">
    <property type="nucleotide sequence ID" value="NZ_CP039375.1"/>
</dbReference>
<dbReference type="InterPro" id="IPR050266">
    <property type="entry name" value="AB_hydrolase_sf"/>
</dbReference>
<evidence type="ECO:0000259" key="1">
    <source>
        <dbReference type="Pfam" id="PF00561"/>
    </source>
</evidence>
<proteinExistence type="predicted"/>
<reference evidence="2 3" key="1">
    <citation type="submission" date="2019-04" db="EMBL/GenBank/DDBJ databases">
        <title>Complete genome sequence of Arthrobacter sp. ZXY-2 associated with effective atrazine degradation and salt adaptation.</title>
        <authorList>
            <person name="Zhao X."/>
        </authorList>
    </citation>
    <scope>NUCLEOTIDE SEQUENCE [LARGE SCALE GENOMIC DNA]</scope>
    <source>
        <strain evidence="3">ZP60</strain>
    </source>
</reference>
<feature type="domain" description="AB hydrolase-1" evidence="1">
    <location>
        <begin position="46"/>
        <end position="240"/>
    </location>
</feature>
<evidence type="ECO:0000313" key="2">
    <source>
        <dbReference type="EMBL" id="QCD65721.1"/>
    </source>
</evidence>
<dbReference type="PANTHER" id="PTHR43798">
    <property type="entry name" value="MONOACYLGLYCEROL LIPASE"/>
    <property type="match status" value="1"/>
</dbReference>
<dbReference type="Gene3D" id="3.40.50.1820">
    <property type="entry name" value="alpha/beta hydrolase"/>
    <property type="match status" value="1"/>
</dbReference>
<dbReference type="GeneID" id="42179027"/>
<reference evidence="2 3" key="2">
    <citation type="submission" date="2019-04" db="EMBL/GenBank/DDBJ databases">
        <authorList>
            <person name="Yang S."/>
            <person name="Wei W."/>
        </authorList>
    </citation>
    <scope>NUCLEOTIDE SEQUENCE [LARGE SCALE GENOMIC DNA]</scope>
    <source>
        <strain evidence="3">ZP60</strain>
    </source>
</reference>
<dbReference type="AlphaFoldDB" id="A0A4D6KHZ7"/>
<keyword evidence="2" id="KW-0378">Hydrolase</keyword>
<dbReference type="Pfam" id="PF00561">
    <property type="entry name" value="Abhydrolase_1"/>
    <property type="match status" value="1"/>
</dbReference>
<evidence type="ECO:0000313" key="3">
    <source>
        <dbReference type="Proteomes" id="UP000297053"/>
    </source>
</evidence>
<name>A0A4D6KHZ7_9EURY</name>
<dbReference type="SUPFAM" id="SSF53474">
    <property type="entry name" value="alpha/beta-Hydrolases"/>
    <property type="match status" value="1"/>
</dbReference>
<dbReference type="InterPro" id="IPR000073">
    <property type="entry name" value="AB_hydrolase_1"/>
</dbReference>
<protein>
    <submittedName>
        <fullName evidence="2">Alpha/beta fold hydrolase</fullName>
    </submittedName>
</protein>
<dbReference type="OMA" id="WGWQHAA"/>
<sequence length="259" mass="27298">MPTATADGVAVHYECDGDGETVAFVNDVGAGAWLWSWQHGVVAGPYESLVWDLRGTGRSDAPPGPYSVDRLAADLEAVFADAGVARVHLVGAGLGGMVALAYAHEYDRGASLTLFGTAASGDAVTDKLDDLRASLDDRAALETSLQTAFASDLTDHPTIREEMVEWRQADDADPAAWDAQAAAMRAFEAPPLYEITLPTLVLHGVDDEIVPASAGESLAADLPRGEYRAVEGGHWAFVEESAAVSDAVLGWLDEQTDDA</sequence>
<dbReference type="PANTHER" id="PTHR43798:SF33">
    <property type="entry name" value="HYDROLASE, PUTATIVE (AFU_ORTHOLOGUE AFUA_2G14860)-RELATED"/>
    <property type="match status" value="1"/>
</dbReference>
<dbReference type="Proteomes" id="UP000297053">
    <property type="component" value="Chromosome"/>
</dbReference>
<organism evidence="2 3">
    <name type="scientific">Halomicrobium mukohataei</name>
    <dbReference type="NCBI Taxonomy" id="57705"/>
    <lineage>
        <taxon>Archaea</taxon>
        <taxon>Methanobacteriati</taxon>
        <taxon>Methanobacteriota</taxon>
        <taxon>Stenosarchaea group</taxon>
        <taxon>Halobacteria</taxon>
        <taxon>Halobacteriales</taxon>
        <taxon>Haloarculaceae</taxon>
        <taxon>Halomicrobium</taxon>
    </lineage>
</organism>